<organism evidence="3 4">
    <name type="scientific">Paenibacillus thiaminolyticus</name>
    <name type="common">Bacillus thiaminolyticus</name>
    <dbReference type="NCBI Taxonomy" id="49283"/>
    <lineage>
        <taxon>Bacteria</taxon>
        <taxon>Bacillati</taxon>
        <taxon>Bacillota</taxon>
        <taxon>Bacilli</taxon>
        <taxon>Bacillales</taxon>
        <taxon>Paenibacillaceae</taxon>
        <taxon>Paenibacillus</taxon>
    </lineage>
</organism>
<sequence length="128" mass="14806">MLSERLAQKRLEKKLTHQNMADKLGITRQAYGNYESGKRDLDTETLSKIADILETTTDYLLGRTEDPSPKNTTSEEAEIDELLKNEVHGAFFKDYLSAPEQKKAEMRQFLKFILEQQKDRKPGQRQGE</sequence>
<dbReference type="InterPro" id="IPR010982">
    <property type="entry name" value="Lambda_DNA-bd_dom_sf"/>
</dbReference>
<dbReference type="GO" id="GO:0003677">
    <property type="term" value="F:DNA binding"/>
    <property type="evidence" value="ECO:0007669"/>
    <property type="project" value="UniProtKB-KW"/>
</dbReference>
<dbReference type="Pfam" id="PF01381">
    <property type="entry name" value="HTH_3"/>
    <property type="match status" value="1"/>
</dbReference>
<accession>A0A3A3GN68</accession>
<name>A0A3A3GN68_PANTH</name>
<dbReference type="PANTHER" id="PTHR46558">
    <property type="entry name" value="TRACRIPTIONAL REGULATORY PROTEIN-RELATED-RELATED"/>
    <property type="match status" value="1"/>
</dbReference>
<feature type="domain" description="HTH cro/C1-type" evidence="2">
    <location>
        <begin position="6"/>
        <end position="60"/>
    </location>
</feature>
<dbReference type="SMART" id="SM00530">
    <property type="entry name" value="HTH_XRE"/>
    <property type="match status" value="1"/>
</dbReference>
<dbReference type="PANTHER" id="PTHR46558:SF14">
    <property type="entry name" value="HTH-TYPE TRANSCRIPTIONAL REGULATOR ANSR"/>
    <property type="match status" value="1"/>
</dbReference>
<dbReference type="AlphaFoldDB" id="A0A3A3GN68"/>
<evidence type="ECO:0000259" key="2">
    <source>
        <dbReference type="PROSITE" id="PS50943"/>
    </source>
</evidence>
<protein>
    <submittedName>
        <fullName evidence="3">XRE family transcriptional regulator</fullName>
    </submittedName>
</protein>
<keyword evidence="1" id="KW-0238">DNA-binding</keyword>
<dbReference type="RefSeq" id="WP_119790135.1">
    <property type="nucleotide sequence ID" value="NZ_QYZD01000001.1"/>
</dbReference>
<dbReference type="Proteomes" id="UP000266177">
    <property type="component" value="Unassembled WGS sequence"/>
</dbReference>
<dbReference type="SUPFAM" id="SSF47413">
    <property type="entry name" value="lambda repressor-like DNA-binding domains"/>
    <property type="match status" value="1"/>
</dbReference>
<gene>
    <name evidence="3" type="ORF">DQX05_01120</name>
</gene>
<evidence type="ECO:0000313" key="4">
    <source>
        <dbReference type="Proteomes" id="UP000266177"/>
    </source>
</evidence>
<dbReference type="InterPro" id="IPR001387">
    <property type="entry name" value="Cro/C1-type_HTH"/>
</dbReference>
<dbReference type="EMBL" id="QYZD01000001">
    <property type="protein sequence ID" value="RJG26664.1"/>
    <property type="molecule type" value="Genomic_DNA"/>
</dbReference>
<dbReference type="Gene3D" id="1.10.260.40">
    <property type="entry name" value="lambda repressor-like DNA-binding domains"/>
    <property type="match status" value="1"/>
</dbReference>
<comment type="caution">
    <text evidence="3">The sequence shown here is derived from an EMBL/GenBank/DDBJ whole genome shotgun (WGS) entry which is preliminary data.</text>
</comment>
<proteinExistence type="predicted"/>
<dbReference type="PROSITE" id="PS50943">
    <property type="entry name" value="HTH_CROC1"/>
    <property type="match status" value="1"/>
</dbReference>
<evidence type="ECO:0000313" key="3">
    <source>
        <dbReference type="EMBL" id="RJG26664.1"/>
    </source>
</evidence>
<evidence type="ECO:0000256" key="1">
    <source>
        <dbReference type="ARBA" id="ARBA00023125"/>
    </source>
</evidence>
<reference evidence="3 4" key="1">
    <citation type="submission" date="2018-09" db="EMBL/GenBank/DDBJ databases">
        <title>Paenibacillus SK2017-BO5.</title>
        <authorList>
            <person name="Piskunova J.V."/>
            <person name="Dubiley S.A."/>
            <person name="Severinov K.V."/>
        </authorList>
    </citation>
    <scope>NUCLEOTIDE SEQUENCE [LARGE SCALE GENOMIC DNA]</scope>
    <source>
        <strain evidence="3 4">BO5</strain>
    </source>
</reference>
<dbReference type="OrthoDB" id="1863321at2"/>
<dbReference type="CDD" id="cd00093">
    <property type="entry name" value="HTH_XRE"/>
    <property type="match status" value="1"/>
</dbReference>